<proteinExistence type="predicted"/>
<feature type="region of interest" description="Disordered" evidence="1">
    <location>
        <begin position="509"/>
        <end position="532"/>
    </location>
</feature>
<accession>A0A813DP11</accession>
<name>A0A813DP11_POLGL</name>
<evidence type="ECO:0000256" key="2">
    <source>
        <dbReference type="SAM" id="SignalP"/>
    </source>
</evidence>
<feature type="signal peptide" evidence="2">
    <location>
        <begin position="1"/>
        <end position="22"/>
    </location>
</feature>
<comment type="caution">
    <text evidence="3">The sequence shown here is derived from an EMBL/GenBank/DDBJ whole genome shotgun (WGS) entry which is preliminary data.</text>
</comment>
<dbReference type="PANTHER" id="PTHR36911:SF3">
    <property type="entry name" value="GATA ZINC FINGER DOMAIN-CONTAINING PROTEIN 4-RELATED"/>
    <property type="match status" value="1"/>
</dbReference>
<dbReference type="AlphaFoldDB" id="A0A813DP11"/>
<organism evidence="3 4">
    <name type="scientific">Polarella glacialis</name>
    <name type="common">Dinoflagellate</name>
    <dbReference type="NCBI Taxonomy" id="89957"/>
    <lineage>
        <taxon>Eukaryota</taxon>
        <taxon>Sar</taxon>
        <taxon>Alveolata</taxon>
        <taxon>Dinophyceae</taxon>
        <taxon>Suessiales</taxon>
        <taxon>Suessiaceae</taxon>
        <taxon>Polarella</taxon>
    </lineage>
</organism>
<dbReference type="PANTHER" id="PTHR36911">
    <property type="entry name" value="LIM ZINC-BINDING DOMAIN-CONTAINING PROTEIN-RELATED"/>
    <property type="match status" value="1"/>
</dbReference>
<dbReference type="EMBL" id="CAJNNV010003799">
    <property type="protein sequence ID" value="CAE8589643.1"/>
    <property type="molecule type" value="Genomic_DNA"/>
</dbReference>
<evidence type="ECO:0000313" key="4">
    <source>
        <dbReference type="Proteomes" id="UP000654075"/>
    </source>
</evidence>
<reference evidence="3" key="1">
    <citation type="submission" date="2021-02" db="EMBL/GenBank/DDBJ databases">
        <authorList>
            <person name="Dougan E. K."/>
            <person name="Rhodes N."/>
            <person name="Thang M."/>
            <person name="Chan C."/>
        </authorList>
    </citation>
    <scope>NUCLEOTIDE SEQUENCE</scope>
</reference>
<evidence type="ECO:0000256" key="1">
    <source>
        <dbReference type="SAM" id="MobiDB-lite"/>
    </source>
</evidence>
<gene>
    <name evidence="3" type="ORF">PGLA1383_LOCUS8391</name>
</gene>
<protein>
    <submittedName>
        <fullName evidence="3">Uncharacterized protein</fullName>
    </submittedName>
</protein>
<evidence type="ECO:0000313" key="3">
    <source>
        <dbReference type="EMBL" id="CAE8589643.1"/>
    </source>
</evidence>
<sequence>MFRGQLRLSLTWLASGFAAAAAAEATASATNSSCLDLLQLPREAAAAADAPTSCRVAVPESVWLVLGPLPDGTPAVQEHSRALTPTLERWMDQAVDFVVGRAALTPGFRELWRAIDAHSDILEEVFCHEAATLAKLLWRFVQALSSCWLGPDSDFSREVPVAHKTPKTPAGGASISRVEAVGRALSEVCSKPPSTWQAKVLALTGGHGEGRWRRPLWVPLGLSPRHSDVNAWAEAASSSDNNNDNNNNDNSNNNHHNNNNNYNNNDNNKKGRAPAALLKRAFLEAHAGIAPHVREAWPAGHTLLGLLWHGSLRESTAASHNKSACDTLLYVGVESEMEWMEGASRLTDNLLGLGWEGCYLTERAERIASGWRPSGLECLLRGEGGGAHAARTCLRRYLMLEEAAGPLSTWGGGSSLPHELLKSWTRCAAWEYTVACPAESLQLLEGWSGGRFVEGTCLSQPGRALPPKHVRARLLELRTAGVATVPPDWAESCGRARLGQVPGEALLLGQQQQHQQQQEQEHQEQQQQQQQHQQLQLALDERSLVRWLVRKAASRSQGNSLCFGSSRSRQGLTFETCCQEVGSRHKECFDSILSWEVCCGSAHTHSCADLRLQTAEWTRPALMDAEEVDVQVLGGGVRCLGDDLYRDYFEALRQQVLSGENLQHGILGTWSEKFLLSQNSDSMLVCPEVGMVSRLMLSQRACQSALQNPLALDSLDKQAYLKRDVQEFAELLRSGDVDGLFTLLPHELFLLLAMDACGKLVQADHEDVPKGSVQQPDYAWPAATLAGRSLQEHGLGCEEDGQVEVGNLEDRSLQSDPYDAEPFFFADLGNPMPSDGRLAGFSFPQLAAGGSGNVLIEVMVLRQQHSPSGPVYVRTGPPILTLTSAAEGSEDTAKRELLVWRGDVLAFAAHGTRICYHSNCSQCLVAQLPFHMVKGLAQVSKAGSGVLQLERHPAAHALPADAERTLHLCLWSSAAFCSPATSWTGRVCSYQDVCYDAAARELLFFVGSGQPRDDLEVGLSGFPDGRSRWRPTVSWIDVPTYVAMRHAAHNWGHLAVETILGLFALILSSEDVADSHGKRFIFFMDDCSLALQGDAVEYCMRFDIPRLCAKFSAQLWPLLSDWQPAESSSQLVQRWLQLAAAEHGLGFAELDFDAPLHVQAALLGSARVFVASAGSTLMAGLLLPAGAAVLALPSCHRVGPGRSVNCEAERLLAACGLRWAQYPVDFDDVHFTIGRGFDFTARQEPLQSLLRQLLL</sequence>
<dbReference type="Proteomes" id="UP000654075">
    <property type="component" value="Unassembled WGS sequence"/>
</dbReference>
<feature type="region of interest" description="Disordered" evidence="1">
    <location>
        <begin position="234"/>
        <end position="271"/>
    </location>
</feature>
<keyword evidence="4" id="KW-1185">Reference proteome</keyword>
<keyword evidence="2" id="KW-0732">Signal</keyword>
<feature type="compositionally biased region" description="Low complexity" evidence="1">
    <location>
        <begin position="237"/>
        <end position="266"/>
    </location>
</feature>
<feature type="chain" id="PRO_5032815413" evidence="2">
    <location>
        <begin position="23"/>
        <end position="1255"/>
    </location>
</feature>